<reference evidence="2" key="1">
    <citation type="submission" date="2016-10" db="EMBL/GenBank/DDBJ databases">
        <authorList>
            <person name="Varghese N."/>
            <person name="Submissions S."/>
        </authorList>
    </citation>
    <scope>NUCLEOTIDE SEQUENCE [LARGE SCALE GENOMIC DNA]</scope>
    <source>
        <strain evidence="2">DUS833</strain>
    </source>
</reference>
<gene>
    <name evidence="1" type="ORF">SAMN05445850_5583</name>
</gene>
<dbReference type="STRING" id="157910.SAMN05445850_5583"/>
<dbReference type="EMBL" id="FNKX01000002">
    <property type="protein sequence ID" value="SDR52972.1"/>
    <property type="molecule type" value="Genomic_DNA"/>
</dbReference>
<dbReference type="Proteomes" id="UP000199365">
    <property type="component" value="Unassembled WGS sequence"/>
</dbReference>
<sequence length="257" mass="26885">MQGYQINSVSAPPNTVDNQVVPPTGTGGWGRDCAPGITGTKIGADESNDLLGNVLRVLQAARVSPTANRYDDLLDALNIMYRGPSSDEGNALSAGSDGKPYVALAWLLQTIRAVIDEMDRFLSKVDFNPDTHEMTFQVEGGETFVVDLSGLIPINAGTAFSGDGSAAEPLQLRFDPNGGVILTADGVAIRSPVSVGNLLTVDAQGARVVLESLFGEDPIKSTGTEIPTTAYGGRDAFLGEPAGWADIGGGRKVPFYV</sequence>
<keyword evidence="2" id="KW-1185">Reference proteome</keyword>
<proteinExistence type="predicted"/>
<dbReference type="RefSeq" id="WP_090808674.1">
    <property type="nucleotide sequence ID" value="NZ_FNKX01000002.1"/>
</dbReference>
<evidence type="ECO:0000313" key="1">
    <source>
        <dbReference type="EMBL" id="SDR52972.1"/>
    </source>
</evidence>
<accession>A0A1H1JST3</accession>
<protein>
    <submittedName>
        <fullName evidence="1">Uncharacterized protein</fullName>
    </submittedName>
</protein>
<evidence type="ECO:0000313" key="2">
    <source>
        <dbReference type="Proteomes" id="UP000199365"/>
    </source>
</evidence>
<organism evidence="1 2">
    <name type="scientific">Paraburkholderia tuberum</name>
    <dbReference type="NCBI Taxonomy" id="157910"/>
    <lineage>
        <taxon>Bacteria</taxon>
        <taxon>Pseudomonadati</taxon>
        <taxon>Pseudomonadota</taxon>
        <taxon>Betaproteobacteria</taxon>
        <taxon>Burkholderiales</taxon>
        <taxon>Burkholderiaceae</taxon>
        <taxon>Paraburkholderia</taxon>
    </lineage>
</organism>
<name>A0A1H1JST3_9BURK</name>
<dbReference type="AlphaFoldDB" id="A0A1H1JST3"/>